<sequence length="136" mass="14848">MVTPVGQAVPLQPMEVQSGAEIHLQLMEDPPLEQVDVPKRVCDPMGSLRWSRFAGKICDPTGGPTLEQSVPEGLHPPHGWDPTLKQFVKICSPGEGGLILEKTREECLPWEEPHAGAGEECEEFCPRGGRSGRDNV</sequence>
<evidence type="ECO:0000313" key="2">
    <source>
        <dbReference type="Proteomes" id="UP000796761"/>
    </source>
</evidence>
<dbReference type="OrthoDB" id="9395480at2759"/>
<organism evidence="1 2">
    <name type="scientific">Zosterops borbonicus</name>
    <dbReference type="NCBI Taxonomy" id="364589"/>
    <lineage>
        <taxon>Eukaryota</taxon>
        <taxon>Metazoa</taxon>
        <taxon>Chordata</taxon>
        <taxon>Craniata</taxon>
        <taxon>Vertebrata</taxon>
        <taxon>Euteleostomi</taxon>
        <taxon>Archelosauria</taxon>
        <taxon>Archosauria</taxon>
        <taxon>Dinosauria</taxon>
        <taxon>Saurischia</taxon>
        <taxon>Theropoda</taxon>
        <taxon>Coelurosauria</taxon>
        <taxon>Aves</taxon>
        <taxon>Neognathae</taxon>
        <taxon>Neoaves</taxon>
        <taxon>Telluraves</taxon>
        <taxon>Australaves</taxon>
        <taxon>Passeriformes</taxon>
        <taxon>Sylvioidea</taxon>
        <taxon>Zosteropidae</taxon>
        <taxon>Zosterops</taxon>
    </lineage>
</organism>
<dbReference type="EMBL" id="SWJQ01000021">
    <property type="protein sequence ID" value="TRZ25720.1"/>
    <property type="molecule type" value="Genomic_DNA"/>
</dbReference>
<name>A0A8K1GYQ1_9PASS</name>
<evidence type="ECO:0000313" key="1">
    <source>
        <dbReference type="EMBL" id="TRZ25720.1"/>
    </source>
</evidence>
<dbReference type="AlphaFoldDB" id="A0A8K1GYQ1"/>
<dbReference type="Proteomes" id="UP000796761">
    <property type="component" value="Unassembled WGS sequence"/>
</dbReference>
<protein>
    <submittedName>
        <fullName evidence="1">Uncharacterized protein</fullName>
    </submittedName>
</protein>
<reference evidence="1" key="1">
    <citation type="submission" date="2019-04" db="EMBL/GenBank/DDBJ databases">
        <title>Genome assembly of Zosterops borbonicus 15179.</title>
        <authorList>
            <person name="Leroy T."/>
            <person name="Anselmetti Y."/>
            <person name="Tilak M.-K."/>
            <person name="Nabholz B."/>
        </authorList>
    </citation>
    <scope>NUCLEOTIDE SEQUENCE</scope>
    <source>
        <strain evidence="1">HGM_15179</strain>
        <tissue evidence="1">Muscle</tissue>
    </source>
</reference>
<proteinExistence type="predicted"/>
<comment type="caution">
    <text evidence="1">The sequence shown here is derived from an EMBL/GenBank/DDBJ whole genome shotgun (WGS) entry which is preliminary data.</text>
</comment>
<accession>A0A8K1GYQ1</accession>
<gene>
    <name evidence="1" type="ORF">HGM15179_001306</name>
</gene>
<keyword evidence="2" id="KW-1185">Reference proteome</keyword>